<dbReference type="Gene3D" id="2.60.40.420">
    <property type="entry name" value="Cupredoxins - blue copper proteins"/>
    <property type="match status" value="1"/>
</dbReference>
<dbReference type="AlphaFoldDB" id="A0A7Y0HFI2"/>
<feature type="chain" id="PRO_5030732121" evidence="3">
    <location>
        <begin position="21"/>
        <end position="174"/>
    </location>
</feature>
<comment type="caution">
    <text evidence="5">The sequence shown here is derived from an EMBL/GenBank/DDBJ whole genome shotgun (WGS) entry which is preliminary data.</text>
</comment>
<keyword evidence="6" id="KW-1185">Reference proteome</keyword>
<evidence type="ECO:0000313" key="5">
    <source>
        <dbReference type="EMBL" id="NMM43912.1"/>
    </source>
</evidence>
<organism evidence="5 6">
    <name type="scientific">Pacificispira spongiicola</name>
    <dbReference type="NCBI Taxonomy" id="2729598"/>
    <lineage>
        <taxon>Bacteria</taxon>
        <taxon>Pseudomonadati</taxon>
        <taxon>Pseudomonadota</taxon>
        <taxon>Alphaproteobacteria</taxon>
        <taxon>Rhodospirillales</taxon>
        <taxon>Rhodospirillaceae</taxon>
        <taxon>Pacificispira</taxon>
    </lineage>
</organism>
<proteinExistence type="predicted"/>
<gene>
    <name evidence="5" type="ORF">HH303_05460</name>
</gene>
<feature type="signal peptide" evidence="3">
    <location>
        <begin position="1"/>
        <end position="20"/>
    </location>
</feature>
<dbReference type="InterPro" id="IPR028096">
    <property type="entry name" value="EfeO_Cupredoxin"/>
</dbReference>
<evidence type="ECO:0000313" key="6">
    <source>
        <dbReference type="Proteomes" id="UP000539372"/>
    </source>
</evidence>
<dbReference type="Pfam" id="PF13473">
    <property type="entry name" value="Cupredoxin_1"/>
    <property type="match status" value="1"/>
</dbReference>
<evidence type="ECO:0000256" key="3">
    <source>
        <dbReference type="SAM" id="SignalP"/>
    </source>
</evidence>
<accession>A0A7Y0HFI2</accession>
<dbReference type="SUPFAM" id="SSF49503">
    <property type="entry name" value="Cupredoxins"/>
    <property type="match status" value="1"/>
</dbReference>
<dbReference type="PANTHER" id="PTHR38439:SF3">
    <property type="entry name" value="COPPER-RESISTANT CUPROPROTEIN COPI"/>
    <property type="match status" value="1"/>
</dbReference>
<keyword evidence="2" id="KW-0186">Copper</keyword>
<name>A0A7Y0HFI2_9PROT</name>
<dbReference type="Proteomes" id="UP000539372">
    <property type="component" value="Unassembled WGS sequence"/>
</dbReference>
<evidence type="ECO:0000259" key="4">
    <source>
        <dbReference type="Pfam" id="PF13473"/>
    </source>
</evidence>
<keyword evidence="1" id="KW-0479">Metal-binding</keyword>
<evidence type="ECO:0000256" key="2">
    <source>
        <dbReference type="ARBA" id="ARBA00023008"/>
    </source>
</evidence>
<dbReference type="EMBL" id="JABBNT010000002">
    <property type="protein sequence ID" value="NMM43912.1"/>
    <property type="molecule type" value="Genomic_DNA"/>
</dbReference>
<dbReference type="InterPro" id="IPR050845">
    <property type="entry name" value="Cu-binding_ET"/>
</dbReference>
<sequence length="174" mass="18933">MASASILVSAVSFATSSAIAAGGHSGMMGEVGQPGDPSKVTRTIQIEMFDNYYEPENVSIKEGETVKFVIKNSGEFVHEFNIGTAAMHADHQSEMMMMMEHGVLLSDRIDWDAAKAMQQSMGHGMHDDANSALLEPGQEAEIVWQFPEHAELEFACNVPGHYDSGMMGQIKLSH</sequence>
<reference evidence="5 6" key="1">
    <citation type="submission" date="2020-04" db="EMBL/GenBank/DDBJ databases">
        <title>Rhodospirillaceae bacterium KN72 isolated from deep sea.</title>
        <authorList>
            <person name="Zhang D.-C."/>
        </authorList>
    </citation>
    <scope>NUCLEOTIDE SEQUENCE [LARGE SCALE GENOMIC DNA]</scope>
    <source>
        <strain evidence="5 6">KN72</strain>
    </source>
</reference>
<feature type="domain" description="EfeO-type cupredoxin-like" evidence="4">
    <location>
        <begin position="38"/>
        <end position="84"/>
    </location>
</feature>
<dbReference type="PANTHER" id="PTHR38439">
    <property type="entry name" value="AURACYANIN-B"/>
    <property type="match status" value="1"/>
</dbReference>
<dbReference type="InterPro" id="IPR008972">
    <property type="entry name" value="Cupredoxin"/>
</dbReference>
<protein>
    <submittedName>
        <fullName evidence="5">Copper-binding protein</fullName>
    </submittedName>
</protein>
<dbReference type="GO" id="GO:0046872">
    <property type="term" value="F:metal ion binding"/>
    <property type="evidence" value="ECO:0007669"/>
    <property type="project" value="UniProtKB-KW"/>
</dbReference>
<keyword evidence="3" id="KW-0732">Signal</keyword>
<evidence type="ECO:0000256" key="1">
    <source>
        <dbReference type="ARBA" id="ARBA00022723"/>
    </source>
</evidence>